<keyword evidence="3" id="KW-0418">Kinase</keyword>
<dbReference type="EMBL" id="KZ858977">
    <property type="protein sequence ID" value="RDW26602.1"/>
    <property type="molecule type" value="Genomic_DNA"/>
</dbReference>
<evidence type="ECO:0000256" key="2">
    <source>
        <dbReference type="ARBA" id="ARBA00022679"/>
    </source>
</evidence>
<evidence type="ECO:0000313" key="8">
    <source>
        <dbReference type="EMBL" id="RDW26602.1"/>
    </source>
</evidence>
<dbReference type="InterPro" id="IPR000577">
    <property type="entry name" value="Carb_kinase_FGGY"/>
</dbReference>
<dbReference type="Proteomes" id="UP000182444">
    <property type="component" value="Chromosome 1D"/>
</dbReference>
<dbReference type="GO" id="GO:0019321">
    <property type="term" value="P:pentose metabolic process"/>
    <property type="evidence" value="ECO:0007669"/>
    <property type="project" value="EnsemblFungi"/>
</dbReference>
<dbReference type="CDD" id="cd07782">
    <property type="entry name" value="ASKHA_NBD_FGGY_D-RBK"/>
    <property type="match status" value="1"/>
</dbReference>
<evidence type="ECO:0000256" key="3">
    <source>
        <dbReference type="ARBA" id="ARBA00022777"/>
    </source>
</evidence>
<dbReference type="InterPro" id="IPR018484">
    <property type="entry name" value="FGGY_N"/>
</dbReference>
<dbReference type="GO" id="GO:0019150">
    <property type="term" value="F:D-ribulokinase activity"/>
    <property type="evidence" value="ECO:0007669"/>
    <property type="project" value="EnsemblFungi"/>
</dbReference>
<reference evidence="8 10" key="2">
    <citation type="submission" date="2018-07" db="EMBL/GenBank/DDBJ databases">
        <title>Draft Genome Assemblies for Five Robust Yarrowia lipolytica Strains Exhibiting High Lipid Production and Pentose Sugar Utilization and Sugar Alcohol Secretion from Undetoxified Lignocellulosic Biomass Hydrolysates.</title>
        <authorList>
            <consortium name="DOE Joint Genome Institute"/>
            <person name="Walker C."/>
            <person name="Ryu S."/>
            <person name="Na H."/>
            <person name="Zane M."/>
            <person name="LaButti K."/>
            <person name="Lipzen A."/>
            <person name="Haridas S."/>
            <person name="Barry K."/>
            <person name="Grigoriev I.V."/>
            <person name="Quarterman J."/>
            <person name="Slininger P."/>
            <person name="Dien B."/>
            <person name="Trinh C.T."/>
        </authorList>
    </citation>
    <scope>NUCLEOTIDE SEQUENCE [LARGE SCALE GENOMIC DNA]</scope>
    <source>
        <strain evidence="8 10">YB392</strain>
    </source>
</reference>
<dbReference type="GO" id="GO:0005737">
    <property type="term" value="C:cytoplasm"/>
    <property type="evidence" value="ECO:0007669"/>
    <property type="project" value="TreeGrafter"/>
</dbReference>
<name>A0A1D8NEN7_YARLL</name>
<dbReference type="GeneID" id="2910746"/>
<gene>
    <name evidence="8" type="ORF">B0I71DRAFT_130666</name>
    <name evidence="7" type="ORF">YALI1_D18408g</name>
</gene>
<dbReference type="Gene3D" id="3.30.420.40">
    <property type="match status" value="1"/>
</dbReference>
<reference evidence="7 9" key="1">
    <citation type="journal article" date="2016" name="PLoS ONE">
        <title>Sequence Assembly of Yarrowia lipolytica Strain W29/CLIB89 Shows Transposable Element Diversity.</title>
        <authorList>
            <person name="Magnan C."/>
            <person name="Yu J."/>
            <person name="Chang I."/>
            <person name="Jahn E."/>
            <person name="Kanomata Y."/>
            <person name="Wu J."/>
            <person name="Zeller M."/>
            <person name="Oakes M."/>
            <person name="Baldi P."/>
            <person name="Sandmeyer S."/>
        </authorList>
    </citation>
    <scope>NUCLEOTIDE SEQUENCE [LARGE SCALE GENOMIC DNA]</scope>
    <source>
        <strain evidence="7">CLIB89</strain>
        <strain evidence="9">CLIB89(W29)</strain>
    </source>
</reference>
<feature type="domain" description="Carbohydrate kinase FGGY N-terminal" evidence="5">
    <location>
        <begin position="4"/>
        <end position="273"/>
    </location>
</feature>
<dbReference type="Gene3D" id="1.20.58.2240">
    <property type="match status" value="1"/>
</dbReference>
<dbReference type="eggNOG" id="KOG2517">
    <property type="taxonomic scope" value="Eukaryota"/>
</dbReference>
<sequence>MSHYIGVDVGTGSARACLMNAEGEIVSLASRNITKWEPIPDYINQSSTEIWESVCFCTKKVIEDSGVDPSQVKGIGFDATCSLVVLDEDNKPVAVGPDFHDSHQNILLWMDHRAGKQTKKINKSGFKLLNYVGGRMSVEMEIPKILWLKDNMPEDVFDKCKFYDLPDYLTHQATGQETRSFCSITCKQGFEPVGVDGSTEGWNRDFLTAIGLPELIENDFAKLGGSFKEHGKNILSAGDAIGPLSEESAKELGLTTSTIVGSAVIDAYAGWIGTVAAKTDILKESHPSYTESIELATHRLAAVAGTSTCHLVMSKEPIFVPGVWGPYRDVLEKGYWLAEGGQSATGELLHHILTSHPAHLELVAKAGEAGISTFDWLNNRLEEMKLEKNAGSLLYLTRNMFFYGDLHGNRSPIADSSMKGAFIGLDFDVSLDNLALHYLCAVEFIAQQTRQIVEALNNAGHKVNQIYLSGGQCRNHVLTQIMSSATGYPLIIPKYIDAAVVLGSAMLGARAAHKKDLWEIMGELSGPGKAIYPETDSLDKKILNAKYAIFLDQAETQQKYRKQVAKALGEDEDDEDIEKKKQKTT</sequence>
<dbReference type="NCBIfam" id="TIGR01315">
    <property type="entry name" value="5C_CHO_kinase"/>
    <property type="match status" value="1"/>
</dbReference>
<dbReference type="InterPro" id="IPR043129">
    <property type="entry name" value="ATPase_NBD"/>
</dbReference>
<dbReference type="PIRSF" id="PIRSF000538">
    <property type="entry name" value="GlpK"/>
    <property type="match status" value="1"/>
</dbReference>
<evidence type="ECO:0000256" key="1">
    <source>
        <dbReference type="ARBA" id="ARBA00009156"/>
    </source>
</evidence>
<evidence type="ECO:0000313" key="7">
    <source>
        <dbReference type="EMBL" id="AOW04092.1"/>
    </source>
</evidence>
<dbReference type="VEuPathDB" id="FungiDB:YALI0_D15114g"/>
<accession>A0A1D8NEN7</accession>
<evidence type="ECO:0000313" key="10">
    <source>
        <dbReference type="Proteomes" id="UP000256601"/>
    </source>
</evidence>
<feature type="region of interest" description="Disordered" evidence="4">
    <location>
        <begin position="562"/>
        <end position="585"/>
    </location>
</feature>
<dbReference type="KEGG" id="yli:2910746"/>
<dbReference type="Pfam" id="PF00370">
    <property type="entry name" value="FGGY_N"/>
    <property type="match status" value="1"/>
</dbReference>
<evidence type="ECO:0000313" key="9">
    <source>
        <dbReference type="Proteomes" id="UP000182444"/>
    </source>
</evidence>
<dbReference type="InterPro" id="IPR006003">
    <property type="entry name" value="FGGY_RbtK-like"/>
</dbReference>
<keyword evidence="2" id="KW-0808">Transferase</keyword>
<evidence type="ECO:0000259" key="6">
    <source>
        <dbReference type="Pfam" id="PF02782"/>
    </source>
</evidence>
<dbReference type="Proteomes" id="UP000256601">
    <property type="component" value="Unassembled WGS sequence"/>
</dbReference>
<dbReference type="OMA" id="HKAMWHE"/>
<evidence type="ECO:0000256" key="4">
    <source>
        <dbReference type="SAM" id="MobiDB-lite"/>
    </source>
</evidence>
<dbReference type="AlphaFoldDB" id="A0A1D8NEN7"/>
<dbReference type="OrthoDB" id="203824at2759"/>
<feature type="domain" description="Carbohydrate kinase FGGY C-terminal" evidence="6">
    <location>
        <begin position="300"/>
        <end position="512"/>
    </location>
</feature>
<dbReference type="SUPFAM" id="SSF53067">
    <property type="entry name" value="Actin-like ATPase domain"/>
    <property type="match status" value="2"/>
</dbReference>
<organism evidence="7 9">
    <name type="scientific">Yarrowia lipolytica</name>
    <name type="common">Candida lipolytica</name>
    <dbReference type="NCBI Taxonomy" id="4952"/>
    <lineage>
        <taxon>Eukaryota</taxon>
        <taxon>Fungi</taxon>
        <taxon>Dikarya</taxon>
        <taxon>Ascomycota</taxon>
        <taxon>Saccharomycotina</taxon>
        <taxon>Dipodascomycetes</taxon>
        <taxon>Dipodascales</taxon>
        <taxon>Dipodascales incertae sedis</taxon>
        <taxon>Yarrowia</taxon>
    </lineage>
</organism>
<proteinExistence type="inferred from homology"/>
<comment type="similarity">
    <text evidence="1">Belongs to the FGGY kinase family.</text>
</comment>
<dbReference type="EMBL" id="CP017556">
    <property type="protein sequence ID" value="AOW04092.1"/>
    <property type="molecule type" value="Genomic_DNA"/>
</dbReference>
<dbReference type="RefSeq" id="XP_502846.1">
    <property type="nucleotide sequence ID" value="XM_502846.1"/>
</dbReference>
<dbReference type="PANTHER" id="PTHR43435">
    <property type="entry name" value="RIBULOKINASE"/>
    <property type="match status" value="1"/>
</dbReference>
<dbReference type="PANTHER" id="PTHR43435:SF4">
    <property type="entry name" value="FGGY CARBOHYDRATE KINASE DOMAIN-CONTAINING PROTEIN"/>
    <property type="match status" value="1"/>
</dbReference>
<protein>
    <submittedName>
        <fullName evidence="7">Uncharacterized protein</fullName>
    </submittedName>
</protein>
<dbReference type="VEuPathDB" id="FungiDB:YALI1_D18408g"/>
<evidence type="ECO:0000259" key="5">
    <source>
        <dbReference type="Pfam" id="PF00370"/>
    </source>
</evidence>
<dbReference type="Pfam" id="PF02782">
    <property type="entry name" value="FGGY_C"/>
    <property type="match status" value="1"/>
</dbReference>
<dbReference type="InterPro" id="IPR018485">
    <property type="entry name" value="FGGY_C"/>
</dbReference>